<sequence>MAAEERVGIERNRFAINGFWPFAESDREPSESVYEVGGMIAWGGDGMTSKRISQLVSAPDIFTERTHMRAHRLEDFEAMLAMWQDDAVVRHITGRPSTSNETWSRLLRYIGHWHALGFGYWVIEDRETGLYLGEAGFADFHRDMDPPLGSAPEAGWAIVSASQGRGLATEVMQAAHAWIDAHNPHDHTACILDPAHHASVRVAEKCGYRLEYETSFQGGATAVMKRPSKSSS</sequence>
<dbReference type="InterPro" id="IPR000182">
    <property type="entry name" value="GNAT_dom"/>
</dbReference>
<reference evidence="2 3" key="1">
    <citation type="journal article" date="2012" name="J. Bacteriol.">
        <title>Draft Genome Sequence of Agrobacterium albertimagni Strain AOL15.</title>
        <authorList>
            <person name="Trimble W.L."/>
            <person name="Phung le T."/>
            <person name="Meyer F."/>
            <person name="Gilbert J.A."/>
            <person name="Silver S."/>
        </authorList>
    </citation>
    <scope>NUCLEOTIDE SEQUENCE [LARGE SCALE GENOMIC DNA]</scope>
    <source>
        <strain evidence="2 3">AOL15</strain>
    </source>
</reference>
<dbReference type="Pfam" id="PF13302">
    <property type="entry name" value="Acetyltransf_3"/>
    <property type="match status" value="1"/>
</dbReference>
<dbReference type="InterPro" id="IPR051531">
    <property type="entry name" value="N-acetyltransferase"/>
</dbReference>
<comment type="caution">
    <text evidence="2">The sequence shown here is derived from an EMBL/GenBank/DDBJ whole genome shotgun (WGS) entry which is preliminary data.</text>
</comment>
<dbReference type="InterPro" id="IPR016181">
    <property type="entry name" value="Acyl_CoA_acyltransferase"/>
</dbReference>
<organism evidence="2 3">
    <name type="scientific">Agrobacterium albertimagni AOL15</name>
    <dbReference type="NCBI Taxonomy" id="1156935"/>
    <lineage>
        <taxon>Bacteria</taxon>
        <taxon>Pseudomonadati</taxon>
        <taxon>Pseudomonadota</taxon>
        <taxon>Alphaproteobacteria</taxon>
        <taxon>Hyphomicrobiales</taxon>
        <taxon>Rhizobiaceae</taxon>
        <taxon>Rhizobium/Agrobacterium group</taxon>
        <taxon>Agrobacterium</taxon>
    </lineage>
</organism>
<evidence type="ECO:0000313" key="2">
    <source>
        <dbReference type="EMBL" id="EKF58575.1"/>
    </source>
</evidence>
<accession>K2Q0G7</accession>
<dbReference type="eggNOG" id="COG1670">
    <property type="taxonomic scope" value="Bacteria"/>
</dbReference>
<dbReference type="SUPFAM" id="SSF55729">
    <property type="entry name" value="Acyl-CoA N-acyltransferases (Nat)"/>
    <property type="match status" value="1"/>
</dbReference>
<dbReference type="PATRIC" id="fig|1156935.5.peg.3722"/>
<dbReference type="GO" id="GO:0016747">
    <property type="term" value="F:acyltransferase activity, transferring groups other than amino-acyl groups"/>
    <property type="evidence" value="ECO:0007669"/>
    <property type="project" value="InterPro"/>
</dbReference>
<protein>
    <recommendedName>
        <fullName evidence="1">N-acetyltransferase domain-containing protein</fullName>
    </recommendedName>
</protein>
<dbReference type="PROSITE" id="PS51186">
    <property type="entry name" value="GNAT"/>
    <property type="match status" value="1"/>
</dbReference>
<dbReference type="AlphaFoldDB" id="K2Q0G7"/>
<dbReference type="EMBL" id="ALJF01000013">
    <property type="protein sequence ID" value="EKF58575.1"/>
    <property type="molecule type" value="Genomic_DNA"/>
</dbReference>
<dbReference type="Proteomes" id="UP000007123">
    <property type="component" value="Unassembled WGS sequence"/>
</dbReference>
<evidence type="ECO:0000259" key="1">
    <source>
        <dbReference type="PROSITE" id="PS51186"/>
    </source>
</evidence>
<proteinExistence type="predicted"/>
<gene>
    <name evidence="2" type="ORF">QWE_18283</name>
</gene>
<dbReference type="STRING" id="1156935.QWE_18283"/>
<name>K2Q0G7_9HYPH</name>
<feature type="domain" description="N-acetyltransferase" evidence="1">
    <location>
        <begin position="66"/>
        <end position="229"/>
    </location>
</feature>
<dbReference type="Gene3D" id="3.40.630.30">
    <property type="match status" value="1"/>
</dbReference>
<dbReference type="PANTHER" id="PTHR43792:SF16">
    <property type="entry name" value="N-ACETYLTRANSFERASE DOMAIN-CONTAINING PROTEIN"/>
    <property type="match status" value="1"/>
</dbReference>
<dbReference type="PANTHER" id="PTHR43792">
    <property type="entry name" value="GNAT FAMILY, PUTATIVE (AFU_ORTHOLOGUE AFUA_3G00765)-RELATED-RELATED"/>
    <property type="match status" value="1"/>
</dbReference>
<evidence type="ECO:0000313" key="3">
    <source>
        <dbReference type="Proteomes" id="UP000007123"/>
    </source>
</evidence>
<keyword evidence="3" id="KW-1185">Reference proteome</keyword>